<evidence type="ECO:0000313" key="1">
    <source>
        <dbReference type="EMBL" id="UTO28154.1"/>
    </source>
</evidence>
<name>A0ABY5ERZ3_9HYPH</name>
<protein>
    <submittedName>
        <fullName evidence="1">Uncharacterized protein</fullName>
    </submittedName>
</protein>
<dbReference type="EMBL" id="CP101114">
    <property type="protein sequence ID" value="UTO28154.1"/>
    <property type="molecule type" value="Genomic_DNA"/>
</dbReference>
<keyword evidence="2" id="KW-1185">Reference proteome</keyword>
<sequence>MRKNFLTEIRKRIEPERRRIFATKSAGCWQEIADKFNLFLLFYTDISTKENASSCCDGKECDEAKLSQRQRLVRKKFYKAQTSKTEGNFVIHFSWAFLMGIKNFKVFFA</sequence>
<proteinExistence type="predicted"/>
<dbReference type="RefSeq" id="WP_254770059.1">
    <property type="nucleotide sequence ID" value="NZ_CP101114.1"/>
</dbReference>
<dbReference type="Proteomes" id="UP001059475">
    <property type="component" value="Chromosome"/>
</dbReference>
<gene>
    <name evidence="1" type="ORF">NMK50_08240</name>
</gene>
<evidence type="ECO:0000313" key="2">
    <source>
        <dbReference type="Proteomes" id="UP001059475"/>
    </source>
</evidence>
<reference evidence="1" key="1">
    <citation type="submission" date="2022-07" db="EMBL/GenBank/DDBJ databases">
        <title>First report of Bartonella spp. in marsupials in Brazil, with a description of Bartonella harrusi sp. nov. and new proposal for taxonomic reclassification of species of the genus Bartonella.</title>
        <authorList>
            <person name="Amaral R.B."/>
        </authorList>
    </citation>
    <scope>NUCLEOTIDE SEQUENCE</scope>
    <source>
        <strain evidence="1">117A</strain>
    </source>
</reference>
<accession>A0ABY5ERZ3</accession>
<organism evidence="1 2">
    <name type="scientific">Bartonella harrusi</name>
    <dbReference type="NCBI Taxonomy" id="2961895"/>
    <lineage>
        <taxon>Bacteria</taxon>
        <taxon>Pseudomonadati</taxon>
        <taxon>Pseudomonadota</taxon>
        <taxon>Alphaproteobacteria</taxon>
        <taxon>Hyphomicrobiales</taxon>
        <taxon>Bartonellaceae</taxon>
        <taxon>Bartonella</taxon>
    </lineage>
</organism>